<feature type="region of interest" description="Disordered" evidence="1">
    <location>
        <begin position="45"/>
        <end position="108"/>
    </location>
</feature>
<accession>A0A5M3MQ19</accession>
<evidence type="ECO:0000313" key="2">
    <source>
        <dbReference type="EMBL" id="EIW80814.1"/>
    </source>
</evidence>
<dbReference type="KEGG" id="cput:CONPUDRAFT_73843"/>
<gene>
    <name evidence="2" type="ORF">CONPUDRAFT_73843</name>
</gene>
<organism evidence="2 3">
    <name type="scientific">Coniophora puteana (strain RWD-64-598)</name>
    <name type="common">Brown rot fungus</name>
    <dbReference type="NCBI Taxonomy" id="741705"/>
    <lineage>
        <taxon>Eukaryota</taxon>
        <taxon>Fungi</taxon>
        <taxon>Dikarya</taxon>
        <taxon>Basidiomycota</taxon>
        <taxon>Agaricomycotina</taxon>
        <taxon>Agaricomycetes</taxon>
        <taxon>Agaricomycetidae</taxon>
        <taxon>Boletales</taxon>
        <taxon>Coniophorineae</taxon>
        <taxon>Coniophoraceae</taxon>
        <taxon>Coniophora</taxon>
    </lineage>
</organism>
<proteinExistence type="predicted"/>
<dbReference type="Proteomes" id="UP000053558">
    <property type="component" value="Unassembled WGS sequence"/>
</dbReference>
<feature type="compositionally biased region" description="Polar residues" evidence="1">
    <location>
        <begin position="83"/>
        <end position="98"/>
    </location>
</feature>
<comment type="caution">
    <text evidence="2">The sequence shown here is derived from an EMBL/GenBank/DDBJ whole genome shotgun (WGS) entry which is preliminary data.</text>
</comment>
<feature type="region of interest" description="Disordered" evidence="1">
    <location>
        <begin position="120"/>
        <end position="139"/>
    </location>
</feature>
<feature type="compositionally biased region" description="Acidic residues" evidence="1">
    <location>
        <begin position="151"/>
        <end position="166"/>
    </location>
</feature>
<protein>
    <submittedName>
        <fullName evidence="2">Uncharacterized protein</fullName>
    </submittedName>
</protein>
<sequence>MHQNIYHQIQVSPVALVSFEFCHFNTSHPPFPMDMYTYVAFATPAPPEERDLKPPQPVSKGKRRGRPMKNSVGGHKKVLESNFIPSTSAEKMTPYQRSNEPEDGNHHSTVQHNATFMYNATDSGQHYNNGGNGEVNPTYSSEFQGLQIRDDGDEDSSGSDDDDDDAAHETVGPSTSSGTANSNIWESLTEMNYNHSDRARSTMKRHRKRRMHILSGDYTECSKCSKLFRKHAKENLICGCCCQKMREELERENKARLDSVKNIKIQSQKKTESALAEDRQILRPYFALGVGCNPLLSATDSEIDTWVDKDNCICGLYDALAPMVQTLKEAEQVSCWARLQRLRMQSSKTDAWRAFKEKSTLREAP</sequence>
<reference evidence="3" key="1">
    <citation type="journal article" date="2012" name="Science">
        <title>The Paleozoic origin of enzymatic lignin decomposition reconstructed from 31 fungal genomes.</title>
        <authorList>
            <person name="Floudas D."/>
            <person name="Binder M."/>
            <person name="Riley R."/>
            <person name="Barry K."/>
            <person name="Blanchette R.A."/>
            <person name="Henrissat B."/>
            <person name="Martinez A.T."/>
            <person name="Otillar R."/>
            <person name="Spatafora J.W."/>
            <person name="Yadav J.S."/>
            <person name="Aerts A."/>
            <person name="Benoit I."/>
            <person name="Boyd A."/>
            <person name="Carlson A."/>
            <person name="Copeland A."/>
            <person name="Coutinho P.M."/>
            <person name="de Vries R.P."/>
            <person name="Ferreira P."/>
            <person name="Findley K."/>
            <person name="Foster B."/>
            <person name="Gaskell J."/>
            <person name="Glotzer D."/>
            <person name="Gorecki P."/>
            <person name="Heitman J."/>
            <person name="Hesse C."/>
            <person name="Hori C."/>
            <person name="Igarashi K."/>
            <person name="Jurgens J.A."/>
            <person name="Kallen N."/>
            <person name="Kersten P."/>
            <person name="Kohler A."/>
            <person name="Kuees U."/>
            <person name="Kumar T.K.A."/>
            <person name="Kuo A."/>
            <person name="LaButti K."/>
            <person name="Larrondo L.F."/>
            <person name="Lindquist E."/>
            <person name="Ling A."/>
            <person name="Lombard V."/>
            <person name="Lucas S."/>
            <person name="Lundell T."/>
            <person name="Martin R."/>
            <person name="McLaughlin D.J."/>
            <person name="Morgenstern I."/>
            <person name="Morin E."/>
            <person name="Murat C."/>
            <person name="Nagy L.G."/>
            <person name="Nolan M."/>
            <person name="Ohm R.A."/>
            <person name="Patyshakuliyeva A."/>
            <person name="Rokas A."/>
            <person name="Ruiz-Duenas F.J."/>
            <person name="Sabat G."/>
            <person name="Salamov A."/>
            <person name="Samejima M."/>
            <person name="Schmutz J."/>
            <person name="Slot J.C."/>
            <person name="St John F."/>
            <person name="Stenlid J."/>
            <person name="Sun H."/>
            <person name="Sun S."/>
            <person name="Syed K."/>
            <person name="Tsang A."/>
            <person name="Wiebenga A."/>
            <person name="Young D."/>
            <person name="Pisabarro A."/>
            <person name="Eastwood D.C."/>
            <person name="Martin F."/>
            <person name="Cullen D."/>
            <person name="Grigoriev I.V."/>
            <person name="Hibbett D.S."/>
        </authorList>
    </citation>
    <scope>NUCLEOTIDE SEQUENCE [LARGE SCALE GENOMIC DNA]</scope>
    <source>
        <strain evidence="3">RWD-64-598 SS2</strain>
    </source>
</reference>
<dbReference type="EMBL" id="JH711579">
    <property type="protein sequence ID" value="EIW80814.1"/>
    <property type="molecule type" value="Genomic_DNA"/>
</dbReference>
<dbReference type="AlphaFoldDB" id="A0A5M3MQ19"/>
<evidence type="ECO:0000313" key="3">
    <source>
        <dbReference type="Proteomes" id="UP000053558"/>
    </source>
</evidence>
<evidence type="ECO:0000256" key="1">
    <source>
        <dbReference type="SAM" id="MobiDB-lite"/>
    </source>
</evidence>
<dbReference type="GeneID" id="19209157"/>
<feature type="compositionally biased region" description="Polar residues" evidence="1">
    <location>
        <begin position="172"/>
        <end position="182"/>
    </location>
</feature>
<dbReference type="RefSeq" id="XP_007769134.1">
    <property type="nucleotide sequence ID" value="XM_007770944.1"/>
</dbReference>
<keyword evidence="3" id="KW-1185">Reference proteome</keyword>
<name>A0A5M3MQ19_CONPW</name>
<feature type="region of interest" description="Disordered" evidence="1">
    <location>
        <begin position="148"/>
        <end position="182"/>
    </location>
</feature>